<feature type="compositionally biased region" description="Basic residues" evidence="1">
    <location>
        <begin position="1"/>
        <end position="10"/>
    </location>
</feature>
<proteinExistence type="predicted"/>
<protein>
    <submittedName>
        <fullName evidence="2">Uncharacterized protein</fullName>
    </submittedName>
</protein>
<organism evidence="2 3">
    <name type="scientific">Nyssa sinensis</name>
    <dbReference type="NCBI Taxonomy" id="561372"/>
    <lineage>
        <taxon>Eukaryota</taxon>
        <taxon>Viridiplantae</taxon>
        <taxon>Streptophyta</taxon>
        <taxon>Embryophyta</taxon>
        <taxon>Tracheophyta</taxon>
        <taxon>Spermatophyta</taxon>
        <taxon>Magnoliopsida</taxon>
        <taxon>eudicotyledons</taxon>
        <taxon>Gunneridae</taxon>
        <taxon>Pentapetalae</taxon>
        <taxon>asterids</taxon>
        <taxon>Cornales</taxon>
        <taxon>Nyssaceae</taxon>
        <taxon>Nyssa</taxon>
    </lineage>
</organism>
<feature type="compositionally biased region" description="Basic residues" evidence="1">
    <location>
        <begin position="49"/>
        <end position="62"/>
    </location>
</feature>
<accession>A0A5J5B2V9</accession>
<dbReference type="EMBL" id="CM018039">
    <property type="protein sequence ID" value="KAA8537009.1"/>
    <property type="molecule type" value="Genomic_DNA"/>
</dbReference>
<gene>
    <name evidence="2" type="ORF">F0562_029487</name>
</gene>
<evidence type="ECO:0000256" key="1">
    <source>
        <dbReference type="SAM" id="MobiDB-lite"/>
    </source>
</evidence>
<feature type="compositionally biased region" description="Low complexity" evidence="1">
    <location>
        <begin position="80"/>
        <end position="103"/>
    </location>
</feature>
<dbReference type="AlphaFoldDB" id="A0A5J5B2V9"/>
<evidence type="ECO:0000313" key="3">
    <source>
        <dbReference type="Proteomes" id="UP000325577"/>
    </source>
</evidence>
<feature type="region of interest" description="Disordered" evidence="1">
    <location>
        <begin position="1"/>
        <end position="110"/>
    </location>
</feature>
<keyword evidence="3" id="KW-1185">Reference proteome</keyword>
<sequence>MLITYKRKQPSSRSGLAHENRCINSSSERPTYNGSMTPAKQDELTEVHKSKHQRPPVNHHHRETNTNVPRSTAAAPSMALPQPWLSPSPLTTTPVNTAQPTTTHYSRPAA</sequence>
<name>A0A5J5B2V9_9ASTE</name>
<feature type="compositionally biased region" description="Polar residues" evidence="1">
    <location>
        <begin position="22"/>
        <end position="38"/>
    </location>
</feature>
<evidence type="ECO:0000313" key="2">
    <source>
        <dbReference type="EMBL" id="KAA8537009.1"/>
    </source>
</evidence>
<dbReference type="Proteomes" id="UP000325577">
    <property type="component" value="Linkage Group LG16"/>
</dbReference>
<reference evidence="2 3" key="1">
    <citation type="submission" date="2019-09" db="EMBL/GenBank/DDBJ databases">
        <title>A chromosome-level genome assembly of the Chinese tupelo Nyssa sinensis.</title>
        <authorList>
            <person name="Yang X."/>
            <person name="Kang M."/>
            <person name="Yang Y."/>
            <person name="Xiong H."/>
            <person name="Wang M."/>
            <person name="Zhang Z."/>
            <person name="Wang Z."/>
            <person name="Wu H."/>
            <person name="Ma T."/>
            <person name="Liu J."/>
            <person name="Xi Z."/>
        </authorList>
    </citation>
    <scope>NUCLEOTIDE SEQUENCE [LARGE SCALE GENOMIC DNA]</scope>
    <source>
        <strain evidence="2">J267</strain>
        <tissue evidence="2">Leaf</tissue>
    </source>
</reference>